<dbReference type="AlphaFoldDB" id="A0A9X4NHT6"/>
<dbReference type="Pfam" id="PF00746">
    <property type="entry name" value="Gram_pos_anchor"/>
    <property type="match status" value="1"/>
</dbReference>
<evidence type="ECO:0000256" key="5">
    <source>
        <dbReference type="SAM" id="MobiDB-lite"/>
    </source>
</evidence>
<dbReference type="InterPro" id="IPR019931">
    <property type="entry name" value="LPXTG_anchor"/>
</dbReference>
<keyword evidence="2" id="KW-0964">Secreted</keyword>
<dbReference type="Proteomes" id="UP001152614">
    <property type="component" value="Unassembled WGS sequence"/>
</dbReference>
<evidence type="ECO:0000259" key="7">
    <source>
        <dbReference type="PROSITE" id="PS50847"/>
    </source>
</evidence>
<gene>
    <name evidence="8" type="ORF">OGZ51_09230</name>
</gene>
<sequence length="87" mass="8535">MSTSTSLSDSGSMSDSNSLSASTPPSVSTTNSNTSNLPGNSSSVNNGGTGYLPKTGSSDGSVASSIGLATLFGAIGAALFGRREKRK</sequence>
<feature type="compositionally biased region" description="Low complexity" evidence="5">
    <location>
        <begin position="1"/>
        <end position="46"/>
    </location>
</feature>
<keyword evidence="6" id="KW-0812">Transmembrane</keyword>
<keyword evidence="4" id="KW-0572">Peptidoglycan-anchor</keyword>
<feature type="transmembrane region" description="Helical" evidence="6">
    <location>
        <begin position="62"/>
        <end position="81"/>
    </location>
</feature>
<dbReference type="NCBIfam" id="TIGR01167">
    <property type="entry name" value="LPXTG_anchor"/>
    <property type="match status" value="1"/>
</dbReference>
<reference evidence="8" key="2">
    <citation type="journal article" date="2023" name="Food Microbiol.">
        <title>Evaluation of the fermentation potential of lactic acid bacteria isolated from herbs, fruits and vegetables as starter cultures in nut-based milk alternatives.</title>
        <authorList>
            <person name="Huang W."/>
            <person name="Dong A."/>
            <person name="Pham H.T."/>
            <person name="Zhou C."/>
            <person name="Huo Z."/>
            <person name="Watjen A.P."/>
            <person name="Prakash S."/>
            <person name="Bang-Berthelsen C.H."/>
            <person name="Turner M.S."/>
        </authorList>
    </citation>
    <scope>NUCLEOTIDE SEQUENCE</scope>
    <source>
        <strain evidence="8">3</strain>
    </source>
</reference>
<evidence type="ECO:0000256" key="6">
    <source>
        <dbReference type="SAM" id="Phobius"/>
    </source>
</evidence>
<evidence type="ECO:0000313" key="8">
    <source>
        <dbReference type="EMBL" id="MDG4984325.1"/>
    </source>
</evidence>
<organism evidence="8 9">
    <name type="scientific">Lactococcus lactis</name>
    <dbReference type="NCBI Taxonomy" id="1358"/>
    <lineage>
        <taxon>Bacteria</taxon>
        <taxon>Bacillati</taxon>
        <taxon>Bacillota</taxon>
        <taxon>Bacilli</taxon>
        <taxon>Lactobacillales</taxon>
        <taxon>Streptococcaceae</taxon>
        <taxon>Lactococcus</taxon>
    </lineage>
</organism>
<evidence type="ECO:0000313" key="9">
    <source>
        <dbReference type="Proteomes" id="UP001152614"/>
    </source>
</evidence>
<feature type="domain" description="Gram-positive cocci surface proteins LPxTG" evidence="7">
    <location>
        <begin position="52"/>
        <end position="87"/>
    </location>
</feature>
<dbReference type="RefSeq" id="WP_278213544.1">
    <property type="nucleotide sequence ID" value="NZ_JAOWLJ010000003.1"/>
</dbReference>
<keyword evidence="3" id="KW-0732">Signal</keyword>
<dbReference type="PROSITE" id="PS50847">
    <property type="entry name" value="GRAM_POS_ANCHORING"/>
    <property type="match status" value="1"/>
</dbReference>
<protein>
    <submittedName>
        <fullName evidence="8">LPXTG cell wall anchor domain-containing protein</fullName>
    </submittedName>
</protein>
<keyword evidence="6" id="KW-0472">Membrane</keyword>
<evidence type="ECO:0000256" key="1">
    <source>
        <dbReference type="ARBA" id="ARBA00022512"/>
    </source>
</evidence>
<accession>A0A9X4NHT6</accession>
<evidence type="ECO:0000256" key="2">
    <source>
        <dbReference type="ARBA" id="ARBA00022525"/>
    </source>
</evidence>
<name>A0A9X4NHT6_9LACT</name>
<evidence type="ECO:0000256" key="3">
    <source>
        <dbReference type="ARBA" id="ARBA00022729"/>
    </source>
</evidence>
<feature type="region of interest" description="Disordered" evidence="5">
    <location>
        <begin position="1"/>
        <end position="61"/>
    </location>
</feature>
<keyword evidence="1" id="KW-0134">Cell wall</keyword>
<comment type="caution">
    <text evidence="8">The sequence shown here is derived from an EMBL/GenBank/DDBJ whole genome shotgun (WGS) entry which is preliminary data.</text>
</comment>
<reference evidence="8" key="1">
    <citation type="submission" date="2022-10" db="EMBL/GenBank/DDBJ databases">
        <authorList>
            <person name="Turner M.S."/>
            <person name="Huang W."/>
        </authorList>
    </citation>
    <scope>NUCLEOTIDE SEQUENCE</scope>
    <source>
        <strain evidence="8">3</strain>
    </source>
</reference>
<keyword evidence="6" id="KW-1133">Transmembrane helix</keyword>
<proteinExistence type="predicted"/>
<evidence type="ECO:0000256" key="4">
    <source>
        <dbReference type="ARBA" id="ARBA00023088"/>
    </source>
</evidence>
<dbReference type="EMBL" id="JAOWLY010000009">
    <property type="protein sequence ID" value="MDG4984325.1"/>
    <property type="molecule type" value="Genomic_DNA"/>
</dbReference>